<comment type="caution">
    <text evidence="1">The sequence shown here is derived from an EMBL/GenBank/DDBJ whole genome shotgun (WGS) entry which is preliminary data.</text>
</comment>
<sequence>MKTTNKIQVTHYFIVLFILLTNACKSDKKQNIQIETAKTESNTIEVITRGMDFQTVDTLKSGWNTFAYKNLSGEVHFFIMDKLPSDTIVESDVKDHLLPPFDDGMKFLIEGKSDSAMAAFGKIPAWFNAVKRYGGTGLLSPGETAVSSIKLAPGKYMMECYVKAINGEWHTSHGMWKFITVIPESTTFNPEETNQTISVSSEHGYVINGQLKKGKNRFKVEFIDQVPHEHFSGHDVNLVKYDATANVDSLIYWMNWMNPRGLRTPSPKGFIFLGGMNNCEAGETGYFEANLESGNYLLISETPTADEKGMLKTFVVSDN</sequence>
<gene>
    <name evidence="1" type="ORF">ICJ83_05515</name>
</gene>
<proteinExistence type="predicted"/>
<reference evidence="1 2" key="1">
    <citation type="submission" date="2020-09" db="EMBL/GenBank/DDBJ databases">
        <title>TT11 complete genome.</title>
        <authorList>
            <person name="Wu Z."/>
        </authorList>
    </citation>
    <scope>NUCLEOTIDE SEQUENCE [LARGE SCALE GENOMIC DNA]</scope>
    <source>
        <strain evidence="1 2">TT11</strain>
    </source>
</reference>
<keyword evidence="2" id="KW-1185">Reference proteome</keyword>
<dbReference type="AlphaFoldDB" id="A0A8J6U795"/>
<dbReference type="EMBL" id="JACVXB010000002">
    <property type="protein sequence ID" value="MBD0831585.1"/>
    <property type="molecule type" value="Genomic_DNA"/>
</dbReference>
<dbReference type="Proteomes" id="UP000600588">
    <property type="component" value="Unassembled WGS sequence"/>
</dbReference>
<organism evidence="1 2">
    <name type="scientific">Aestuariibaculum sediminum</name>
    <dbReference type="NCBI Taxonomy" id="2770637"/>
    <lineage>
        <taxon>Bacteria</taxon>
        <taxon>Pseudomonadati</taxon>
        <taxon>Bacteroidota</taxon>
        <taxon>Flavobacteriia</taxon>
        <taxon>Flavobacteriales</taxon>
        <taxon>Flavobacteriaceae</taxon>
    </lineage>
</organism>
<accession>A0A8J6U795</accession>
<evidence type="ECO:0000313" key="1">
    <source>
        <dbReference type="EMBL" id="MBD0831585.1"/>
    </source>
</evidence>
<dbReference type="RefSeq" id="WP_188229379.1">
    <property type="nucleotide sequence ID" value="NZ_JACVXB010000002.1"/>
</dbReference>
<name>A0A8J6U795_9FLAO</name>
<evidence type="ECO:0000313" key="2">
    <source>
        <dbReference type="Proteomes" id="UP000600588"/>
    </source>
</evidence>
<protein>
    <submittedName>
        <fullName evidence="1">Uncharacterized protein</fullName>
    </submittedName>
</protein>